<accession>A0A8T1L8M7</accession>
<proteinExistence type="predicted"/>
<dbReference type="AlphaFoldDB" id="A0A8T1L8M7"/>
<dbReference type="Proteomes" id="UP000736787">
    <property type="component" value="Unassembled WGS sequence"/>
</dbReference>
<evidence type="ECO:0000313" key="1">
    <source>
        <dbReference type="EMBL" id="KAG2949428.1"/>
    </source>
</evidence>
<evidence type="ECO:0000313" key="2">
    <source>
        <dbReference type="Proteomes" id="UP000736787"/>
    </source>
</evidence>
<reference evidence="1" key="1">
    <citation type="submission" date="2018-10" db="EMBL/GenBank/DDBJ databases">
        <title>Effector identification in a new, highly contiguous assembly of the strawberry crown rot pathogen Phytophthora cactorum.</title>
        <authorList>
            <person name="Armitage A.D."/>
            <person name="Nellist C.F."/>
            <person name="Bates H."/>
            <person name="Vickerstaff R.J."/>
            <person name="Harrison R.J."/>
        </authorList>
    </citation>
    <scope>NUCLEOTIDE SEQUENCE</scope>
    <source>
        <strain evidence="1">4040</strain>
    </source>
</reference>
<sequence length="89" mass="10028">MVKTSVTVTGGRHICCDVHAPAERTQRMCLSSILSIPLLQCQREPRGLDFPHGEEQIRKLQHEDPPKTLWHDTLECSTSSVCQRAVHVP</sequence>
<protein>
    <submittedName>
        <fullName evidence="1">Uncharacterized protein</fullName>
    </submittedName>
</protein>
<organism evidence="1 2">
    <name type="scientific">Phytophthora cactorum</name>
    <dbReference type="NCBI Taxonomy" id="29920"/>
    <lineage>
        <taxon>Eukaryota</taxon>
        <taxon>Sar</taxon>
        <taxon>Stramenopiles</taxon>
        <taxon>Oomycota</taxon>
        <taxon>Peronosporomycetes</taxon>
        <taxon>Peronosporales</taxon>
        <taxon>Peronosporaceae</taxon>
        <taxon>Phytophthora</taxon>
    </lineage>
</organism>
<comment type="caution">
    <text evidence="1">The sequence shown here is derived from an EMBL/GenBank/DDBJ whole genome shotgun (WGS) entry which is preliminary data.</text>
</comment>
<gene>
    <name evidence="1" type="ORF">PC117_g5260</name>
</gene>
<dbReference type="EMBL" id="RCMK01000091">
    <property type="protein sequence ID" value="KAG2949428.1"/>
    <property type="molecule type" value="Genomic_DNA"/>
</dbReference>
<name>A0A8T1L8M7_9STRA</name>